<dbReference type="PANTHER" id="PTHR38248:SF2">
    <property type="entry name" value="FUNK1 11"/>
    <property type="match status" value="1"/>
</dbReference>
<dbReference type="OrthoDB" id="5569250at2759"/>
<sequence>MKPTCLGPFVHKFHKLHEAADVEEFKRIFIDCLECHYHTYTMGHILPRDVGENNLMFADPKEVAPSETTDDRSSRWGALHDFDLGSEIDEDGNVQPSNATYRTGTLPYMAVDLVRAPLKPSPRIEYVPPAHYYRHDLESFFYILIFASTRYTFEKGRCLPVPACLRTWQDCATASDSKNAFFGYRGSEAVKVAVLDHFLPLWDEWIFPLYIMFKTAFSTIPEPGFPTFKTYDMVTLNEQITFEAFMATIKVTPRNSAGERTR</sequence>
<dbReference type="Proteomes" id="UP000467700">
    <property type="component" value="Unassembled WGS sequence"/>
</dbReference>
<feature type="domain" description="Fungal-type protein kinase" evidence="1">
    <location>
        <begin position="15"/>
        <end position="146"/>
    </location>
</feature>
<dbReference type="Gene3D" id="1.10.510.10">
    <property type="entry name" value="Transferase(Phosphotransferase) domain 1"/>
    <property type="match status" value="1"/>
</dbReference>
<evidence type="ECO:0000313" key="2">
    <source>
        <dbReference type="EMBL" id="CAA7261234.1"/>
    </source>
</evidence>
<comment type="caution">
    <text evidence="2">The sequence shown here is derived from an EMBL/GenBank/DDBJ whole genome shotgun (WGS) entry which is preliminary data.</text>
</comment>
<dbReference type="SUPFAM" id="SSF56112">
    <property type="entry name" value="Protein kinase-like (PK-like)"/>
    <property type="match status" value="1"/>
</dbReference>
<dbReference type="EMBL" id="CACVBS010000032">
    <property type="protein sequence ID" value="CAA7261234.1"/>
    <property type="molecule type" value="Genomic_DNA"/>
</dbReference>
<dbReference type="InterPro" id="IPR040976">
    <property type="entry name" value="Pkinase_fungal"/>
</dbReference>
<dbReference type="AlphaFoldDB" id="A0A8S0W3R0"/>
<name>A0A8S0W3R0_CYCAE</name>
<reference evidence="2 3" key="1">
    <citation type="submission" date="2020-01" db="EMBL/GenBank/DDBJ databases">
        <authorList>
            <person name="Gupta K D."/>
        </authorList>
    </citation>
    <scope>NUCLEOTIDE SEQUENCE [LARGE SCALE GENOMIC DNA]</scope>
</reference>
<gene>
    <name evidence="2" type="ORF">AAE3_LOCUS3419</name>
</gene>
<keyword evidence="3" id="KW-1185">Reference proteome</keyword>
<evidence type="ECO:0000313" key="3">
    <source>
        <dbReference type="Proteomes" id="UP000467700"/>
    </source>
</evidence>
<dbReference type="InterPro" id="IPR011009">
    <property type="entry name" value="Kinase-like_dom_sf"/>
</dbReference>
<protein>
    <recommendedName>
        <fullName evidence="1">Fungal-type protein kinase domain-containing protein</fullName>
    </recommendedName>
</protein>
<dbReference type="PANTHER" id="PTHR38248">
    <property type="entry name" value="FUNK1 6"/>
    <property type="match status" value="1"/>
</dbReference>
<dbReference type="Pfam" id="PF17667">
    <property type="entry name" value="Pkinase_fungal"/>
    <property type="match status" value="1"/>
</dbReference>
<organism evidence="2 3">
    <name type="scientific">Cyclocybe aegerita</name>
    <name type="common">Black poplar mushroom</name>
    <name type="synonym">Agrocybe aegerita</name>
    <dbReference type="NCBI Taxonomy" id="1973307"/>
    <lineage>
        <taxon>Eukaryota</taxon>
        <taxon>Fungi</taxon>
        <taxon>Dikarya</taxon>
        <taxon>Basidiomycota</taxon>
        <taxon>Agaricomycotina</taxon>
        <taxon>Agaricomycetes</taxon>
        <taxon>Agaricomycetidae</taxon>
        <taxon>Agaricales</taxon>
        <taxon>Agaricineae</taxon>
        <taxon>Bolbitiaceae</taxon>
        <taxon>Cyclocybe</taxon>
    </lineage>
</organism>
<proteinExistence type="predicted"/>
<evidence type="ECO:0000259" key="1">
    <source>
        <dbReference type="Pfam" id="PF17667"/>
    </source>
</evidence>
<accession>A0A8S0W3R0</accession>